<evidence type="ECO:0000259" key="10">
    <source>
        <dbReference type="PROSITE" id="PS50156"/>
    </source>
</evidence>
<dbReference type="FunFam" id="1.20.1640.10:FF:000001">
    <property type="entry name" value="Efflux pump membrane transporter"/>
    <property type="match status" value="1"/>
</dbReference>
<dbReference type="GO" id="GO:0005886">
    <property type="term" value="C:plasma membrane"/>
    <property type="evidence" value="ECO:0007669"/>
    <property type="project" value="UniProtKB-SubCell"/>
</dbReference>
<feature type="transmembrane region" description="Helical" evidence="9">
    <location>
        <begin position="340"/>
        <end position="359"/>
    </location>
</feature>
<dbReference type="GO" id="GO:0042910">
    <property type="term" value="F:xenobiotic transmembrane transporter activity"/>
    <property type="evidence" value="ECO:0007669"/>
    <property type="project" value="TreeGrafter"/>
</dbReference>
<feature type="transmembrane region" description="Helical" evidence="9">
    <location>
        <begin position="537"/>
        <end position="555"/>
    </location>
</feature>
<dbReference type="InterPro" id="IPR004764">
    <property type="entry name" value="MdtF-like"/>
</dbReference>
<evidence type="ECO:0000256" key="1">
    <source>
        <dbReference type="ARBA" id="ARBA00004429"/>
    </source>
</evidence>
<evidence type="ECO:0000313" key="11">
    <source>
        <dbReference type="EMBL" id="RDZ26246.1"/>
    </source>
</evidence>
<evidence type="ECO:0000256" key="5">
    <source>
        <dbReference type="ARBA" id="ARBA00022519"/>
    </source>
</evidence>
<keyword evidence="8 9" id="KW-0472">Membrane</keyword>
<keyword evidence="6 9" id="KW-0812">Transmembrane</keyword>
<accession>A0A371JX53</accession>
<dbReference type="EMBL" id="QTSU01000004">
    <property type="protein sequence ID" value="RDZ26246.1"/>
    <property type="molecule type" value="Genomic_DNA"/>
</dbReference>
<dbReference type="OrthoDB" id="9757904at2"/>
<dbReference type="Proteomes" id="UP000264492">
    <property type="component" value="Unassembled WGS sequence"/>
</dbReference>
<evidence type="ECO:0000256" key="7">
    <source>
        <dbReference type="ARBA" id="ARBA00022989"/>
    </source>
</evidence>
<feature type="domain" description="SSD" evidence="10">
    <location>
        <begin position="379"/>
        <end position="495"/>
    </location>
</feature>
<comment type="subcellular location">
    <subcellularLocation>
        <location evidence="1 9">Cell inner membrane</location>
        <topology evidence="1 9">Multi-pass membrane protein</topology>
    </subcellularLocation>
</comment>
<dbReference type="RefSeq" id="WP_115861547.1">
    <property type="nucleotide sequence ID" value="NZ_QTSU01000004.1"/>
</dbReference>
<evidence type="ECO:0000313" key="12">
    <source>
        <dbReference type="Proteomes" id="UP000264492"/>
    </source>
</evidence>
<keyword evidence="7 9" id="KW-1133">Transmembrane helix</keyword>
<dbReference type="NCBIfam" id="TIGR00915">
    <property type="entry name" value="2A0602"/>
    <property type="match status" value="1"/>
</dbReference>
<dbReference type="InterPro" id="IPR027463">
    <property type="entry name" value="AcrB_DN_DC_subdom"/>
</dbReference>
<dbReference type="InterPro" id="IPR000731">
    <property type="entry name" value="SSD"/>
</dbReference>
<keyword evidence="4" id="KW-1003">Cell membrane</keyword>
<dbReference type="NCBIfam" id="NF000282">
    <property type="entry name" value="RND_permease_1"/>
    <property type="match status" value="1"/>
</dbReference>
<dbReference type="PANTHER" id="PTHR32063:SF13">
    <property type="entry name" value="MULTIDRUG EFFLUX PUMP SUBUNIT ACRB-RELATED"/>
    <property type="match status" value="1"/>
</dbReference>
<keyword evidence="12" id="KW-1185">Reference proteome</keyword>
<sequence>MSRFFINHPVFAWVIAILITLGGVLAILNLGVESYPNIAPPQVSISASYPGASAETAEGAVTQVIEQQLTGIDNLDYFSSSSSASGGSSITLTFAPGTDPDIAQVQVQNKVALATPRLPEEVTRQGVVVAKSNSNFLMVVALRSENPNVDTNALSDMIGSRVLDQIARVPGVGSTQQFGSEYAMNIWLNPEKLQGYGLSATQVLNSVRGQNVQFAAGSIGAEPSPQEQAYTATVSAEGRFSTPEEFGNIILRANADGTTVRLKDVARIKIGSQSYGFEARWNGAPTGAFAVLLSPGANALGVAEAVRKRMDELQTSFPPGVKWFSPYDTSTFVRISVEEVVKTLLEAIVLVFLVMLIFLQNFRATLIPTLVIPIALMGTFLGMYLLGFTINQLSLFGMVLAIGIVVDDAIVVIENVERIMTEEGLNARQATIKAMSQISGAVVAITVVLAAVFIPSAFQGGSAGEIYKQFAITIAMAMAFSAFLALGFTPALCASMLKPTEHHKSNFVFRAFNTVYNKVADTYVGHIAGAIRHAPRWMAVFVALALLCGFLFTRMPGSFLPEEDQGYALALVQLPPGATMRRTQAVFDTMRQTLEKQEGYDGMMEVAGFSFVGQGENMGMAFVRLKPWGERKVDAATFIQNANGALFGIRDAQIFVINLPTVSGLGSFGGFDMYLQDRSGQGRDALTQARNILLGKAGENKALVGVRPNSQEDSPQLKLDVDRVQAQAMGLSVNDIYSSIQLMLAPVYVNDFVDNGRIKRVTMQADAPYRTGAEALSKFYTPNPSAATNPDGSSADSTTNAMIPLTNVVHSKWIMASPSLTRYNGYSAVEIVGSQAPGHSSGEAMNAMQAIVDNDLPEGFGYDWTGQSYQEILSGNQAPMLMVLSILVVFLCLAALYESWSVPVAVLLVVPLGVLGAVIFSLLRGLPNDIYFKIGLITVIGLAAKNAILIVEFAIEQRQAGKTLREATIEACKLRFRPILMTSFAFIMGVIPLAISSGAGANSRHAIGTGVIGGMIFATFLGVLLIPVFYVIVRRILGDKLDEAPKRVQHDDEEPAAKPAR</sequence>
<evidence type="ECO:0000256" key="8">
    <source>
        <dbReference type="ARBA" id="ARBA00023136"/>
    </source>
</evidence>
<keyword evidence="5 9" id="KW-0997">Cell inner membrane</keyword>
<comment type="caution">
    <text evidence="9">Lacks conserved residue(s) required for the propagation of feature annotation.</text>
</comment>
<feature type="transmembrane region" description="Helical" evidence="9">
    <location>
        <begin position="976"/>
        <end position="995"/>
    </location>
</feature>
<protein>
    <recommendedName>
        <fullName evidence="9">Efflux pump membrane transporter</fullName>
    </recommendedName>
</protein>
<evidence type="ECO:0000256" key="9">
    <source>
        <dbReference type="RuleBase" id="RU364070"/>
    </source>
</evidence>
<comment type="caution">
    <text evidence="11">The sequence shown here is derived from an EMBL/GenBank/DDBJ whole genome shotgun (WGS) entry which is preliminary data.</text>
</comment>
<evidence type="ECO:0000256" key="6">
    <source>
        <dbReference type="ARBA" id="ARBA00022692"/>
    </source>
</evidence>
<gene>
    <name evidence="11" type="ORF">DX914_18420</name>
</gene>
<dbReference type="Gene3D" id="3.30.2090.10">
    <property type="entry name" value="Multidrug efflux transporter AcrB TolC docking domain, DN and DC subdomains"/>
    <property type="match status" value="2"/>
</dbReference>
<dbReference type="AlphaFoldDB" id="A0A371JX53"/>
<dbReference type="Gene3D" id="3.30.70.1320">
    <property type="entry name" value="Multidrug efflux transporter AcrB pore domain like"/>
    <property type="match status" value="1"/>
</dbReference>
<dbReference type="PROSITE" id="PS50156">
    <property type="entry name" value="SSD"/>
    <property type="match status" value="1"/>
</dbReference>
<feature type="transmembrane region" description="Helical" evidence="9">
    <location>
        <begin position="878"/>
        <end position="897"/>
    </location>
</feature>
<evidence type="ECO:0000256" key="2">
    <source>
        <dbReference type="ARBA" id="ARBA00010942"/>
    </source>
</evidence>
<evidence type="ECO:0000256" key="3">
    <source>
        <dbReference type="ARBA" id="ARBA00022448"/>
    </source>
</evidence>
<feature type="transmembrane region" description="Helical" evidence="9">
    <location>
        <begin position="366"/>
        <end position="387"/>
    </location>
</feature>
<feature type="transmembrane region" description="Helical" evidence="9">
    <location>
        <begin position="1007"/>
        <end position="1033"/>
    </location>
</feature>
<dbReference type="Gene3D" id="1.20.1640.10">
    <property type="entry name" value="Multidrug efflux transporter AcrB transmembrane domain"/>
    <property type="match status" value="2"/>
</dbReference>
<dbReference type="Pfam" id="PF00873">
    <property type="entry name" value="ACR_tran"/>
    <property type="match status" value="1"/>
</dbReference>
<dbReference type="PANTHER" id="PTHR32063">
    <property type="match status" value="1"/>
</dbReference>
<dbReference type="Gene3D" id="3.30.70.1440">
    <property type="entry name" value="Multidrug efflux transporter AcrB pore domain"/>
    <property type="match status" value="1"/>
</dbReference>
<dbReference type="GO" id="GO:0015562">
    <property type="term" value="F:efflux transmembrane transporter activity"/>
    <property type="evidence" value="ECO:0007669"/>
    <property type="project" value="InterPro"/>
</dbReference>
<proteinExistence type="inferred from homology"/>
<dbReference type="Gene3D" id="3.30.70.1430">
    <property type="entry name" value="Multidrug efflux transporter AcrB pore domain"/>
    <property type="match status" value="2"/>
</dbReference>
<reference evidence="11 12" key="1">
    <citation type="submission" date="2018-08" db="EMBL/GenBank/DDBJ databases">
        <title>Lysobacter sp. zong2l5, whole genome shotgun sequence.</title>
        <authorList>
            <person name="Zhang X."/>
            <person name="Feng G."/>
            <person name="Zhu H."/>
        </authorList>
    </citation>
    <scope>NUCLEOTIDE SEQUENCE [LARGE SCALE GENOMIC DNA]</scope>
    <source>
        <strain evidence="12">zong2l5</strain>
    </source>
</reference>
<feature type="transmembrane region" description="Helical" evidence="9">
    <location>
        <begin position="470"/>
        <end position="497"/>
    </location>
</feature>
<evidence type="ECO:0000256" key="4">
    <source>
        <dbReference type="ARBA" id="ARBA00022475"/>
    </source>
</evidence>
<dbReference type="SUPFAM" id="SSF82866">
    <property type="entry name" value="Multidrug efflux transporter AcrB transmembrane domain"/>
    <property type="match status" value="2"/>
</dbReference>
<comment type="similarity">
    <text evidence="2 9">Belongs to the resistance-nodulation-cell division (RND) (TC 2.A.6) family.</text>
</comment>
<dbReference type="SUPFAM" id="SSF82714">
    <property type="entry name" value="Multidrug efflux transporter AcrB TolC docking domain, DN and DC subdomains"/>
    <property type="match status" value="2"/>
</dbReference>
<organism evidence="11 12">
    <name type="scientific">Lysobacter silvisoli</name>
    <dbReference type="NCBI Taxonomy" id="2293254"/>
    <lineage>
        <taxon>Bacteria</taxon>
        <taxon>Pseudomonadati</taxon>
        <taxon>Pseudomonadota</taxon>
        <taxon>Gammaproteobacteria</taxon>
        <taxon>Lysobacterales</taxon>
        <taxon>Lysobacteraceae</taxon>
        <taxon>Lysobacter</taxon>
    </lineage>
</organism>
<feature type="transmembrane region" description="Helical" evidence="9">
    <location>
        <begin position="904"/>
        <end position="924"/>
    </location>
</feature>
<name>A0A371JX53_9GAMM</name>
<keyword evidence="3 9" id="KW-0813">Transport</keyword>
<dbReference type="FunFam" id="3.30.70.1430:FF:000001">
    <property type="entry name" value="Efflux pump membrane transporter"/>
    <property type="match status" value="1"/>
</dbReference>
<dbReference type="InterPro" id="IPR001036">
    <property type="entry name" value="Acrflvin-R"/>
</dbReference>
<dbReference type="PRINTS" id="PR00702">
    <property type="entry name" value="ACRIFLAVINRP"/>
</dbReference>
<feature type="transmembrane region" description="Helical" evidence="9">
    <location>
        <begin position="930"/>
        <end position="955"/>
    </location>
</feature>
<feature type="transmembrane region" description="Helical" evidence="9">
    <location>
        <begin position="434"/>
        <end position="458"/>
    </location>
</feature>
<dbReference type="SUPFAM" id="SSF82693">
    <property type="entry name" value="Multidrug efflux transporter AcrB pore domain, PN1, PN2, PC1 and PC2 subdomains"/>
    <property type="match status" value="4"/>
</dbReference>
<dbReference type="GO" id="GO:0009636">
    <property type="term" value="P:response to toxic substance"/>
    <property type="evidence" value="ECO:0007669"/>
    <property type="project" value="UniProtKB-ARBA"/>
</dbReference>